<dbReference type="InterPro" id="IPR013024">
    <property type="entry name" value="GGCT-like"/>
</dbReference>
<dbReference type="InterPro" id="IPR036568">
    <property type="entry name" value="GGCT-like_sf"/>
</dbReference>
<dbReference type="SUPFAM" id="SSF110857">
    <property type="entry name" value="Gamma-glutamyl cyclotransferase-like"/>
    <property type="match status" value="1"/>
</dbReference>
<keyword evidence="3" id="KW-0808">Transferase</keyword>
<dbReference type="AlphaFoldDB" id="A0A1W6MW85"/>
<dbReference type="GO" id="GO:0016740">
    <property type="term" value="F:transferase activity"/>
    <property type="evidence" value="ECO:0007669"/>
    <property type="project" value="UniProtKB-KW"/>
</dbReference>
<evidence type="ECO:0000256" key="2">
    <source>
        <dbReference type="PIRSR" id="PIRSR617939-1"/>
    </source>
</evidence>
<dbReference type="GO" id="GO:0003839">
    <property type="term" value="F:gamma-glutamylcyclotransferase activity"/>
    <property type="evidence" value="ECO:0007669"/>
    <property type="project" value="InterPro"/>
</dbReference>
<dbReference type="STRING" id="655015.B1812_13000"/>
<organism evidence="3 4">
    <name type="scientific">Methylocystis bryophila</name>
    <dbReference type="NCBI Taxonomy" id="655015"/>
    <lineage>
        <taxon>Bacteria</taxon>
        <taxon>Pseudomonadati</taxon>
        <taxon>Pseudomonadota</taxon>
        <taxon>Alphaproteobacteria</taxon>
        <taxon>Hyphomicrobiales</taxon>
        <taxon>Methylocystaceae</taxon>
        <taxon>Methylocystis</taxon>
    </lineage>
</organism>
<dbReference type="CDD" id="cd06661">
    <property type="entry name" value="GGCT_like"/>
    <property type="match status" value="1"/>
</dbReference>
<dbReference type="Gene3D" id="3.10.490.10">
    <property type="entry name" value="Gamma-glutamyl cyclotransferase-like"/>
    <property type="match status" value="1"/>
</dbReference>
<dbReference type="EMBL" id="CP019948">
    <property type="protein sequence ID" value="ARN81847.1"/>
    <property type="molecule type" value="Genomic_DNA"/>
</dbReference>
<proteinExistence type="predicted"/>
<reference evidence="3 4" key="1">
    <citation type="submission" date="2017-02" db="EMBL/GenBank/DDBJ databases">
        <authorList>
            <person name="Peterson S.W."/>
        </authorList>
    </citation>
    <scope>NUCLEOTIDE SEQUENCE [LARGE SCALE GENOMIC DNA]</scope>
    <source>
        <strain evidence="3 4">S285</strain>
    </source>
</reference>
<protein>
    <submittedName>
        <fullName evidence="3">Gamma-glutamylcyclotransferase</fullName>
    </submittedName>
</protein>
<dbReference type="InterPro" id="IPR017939">
    <property type="entry name" value="G-Glutamylcylcotransferase"/>
</dbReference>
<dbReference type="KEGG" id="mbry:B1812_13000"/>
<dbReference type="PANTHER" id="PTHR12935:SF0">
    <property type="entry name" value="GAMMA-GLUTAMYLCYCLOTRANSFERASE"/>
    <property type="match status" value="1"/>
</dbReference>
<dbReference type="RefSeq" id="WP_085771964.1">
    <property type="nucleotide sequence ID" value="NZ_AP027149.1"/>
</dbReference>
<evidence type="ECO:0000313" key="3">
    <source>
        <dbReference type="EMBL" id="ARN81847.1"/>
    </source>
</evidence>
<dbReference type="Proteomes" id="UP000193978">
    <property type="component" value="Chromosome"/>
</dbReference>
<evidence type="ECO:0000256" key="1">
    <source>
        <dbReference type="ARBA" id="ARBA00023239"/>
    </source>
</evidence>
<dbReference type="OrthoDB" id="141582at2"/>
<gene>
    <name evidence="3" type="ORF">B1812_13000</name>
</gene>
<keyword evidence="4" id="KW-1185">Reference proteome</keyword>
<accession>A0A1W6MW85</accession>
<keyword evidence="1" id="KW-0456">Lyase</keyword>
<name>A0A1W6MW85_9HYPH</name>
<dbReference type="Pfam" id="PF13772">
    <property type="entry name" value="AIG2_2"/>
    <property type="match status" value="1"/>
</dbReference>
<feature type="active site" description="Proton acceptor" evidence="2">
    <location>
        <position position="73"/>
    </location>
</feature>
<sequence length="147" mass="16188">MPLYFAYGTNMDRRAMEKRCPRSRPLGRARLARHRLFFMACGAASVMRDAKASVHGVLWELAPSDVGALDRYEEVGRGLYRKILTPVLREPTGSVHALIYLGAEPAPGAPRADHLATILAAAADWALPAAYVAYLQQFSQAYKRVAS</sequence>
<evidence type="ECO:0000313" key="4">
    <source>
        <dbReference type="Proteomes" id="UP000193978"/>
    </source>
</evidence>
<dbReference type="PANTHER" id="PTHR12935">
    <property type="entry name" value="GAMMA-GLUTAMYLCYCLOTRANSFERASE"/>
    <property type="match status" value="1"/>
</dbReference>